<evidence type="ECO:0000313" key="1">
    <source>
        <dbReference type="EMBL" id="SPO62318.1"/>
    </source>
</evidence>
<gene>
    <name evidence="1" type="ORF">JV551A3_V1_1670063</name>
</gene>
<evidence type="ECO:0000313" key="2">
    <source>
        <dbReference type="Proteomes" id="UP000294335"/>
    </source>
</evidence>
<dbReference type="AlphaFoldDB" id="A0AAQ1PDE5"/>
<accession>A0AAQ1PDE5</accession>
<name>A0AAQ1PDE5_9PSED</name>
<comment type="caution">
    <text evidence="1">The sequence shown here is derived from an EMBL/GenBank/DDBJ whole genome shotgun (WGS) entry which is preliminary data.</text>
</comment>
<organism evidence="1 2">
    <name type="scientific">Pseudomonas inefficax</name>
    <dbReference type="NCBI Taxonomy" id="2078786"/>
    <lineage>
        <taxon>Bacteria</taxon>
        <taxon>Pseudomonadati</taxon>
        <taxon>Pseudomonadota</taxon>
        <taxon>Gammaproteobacteria</taxon>
        <taxon>Pseudomonadales</taxon>
        <taxon>Pseudomonadaceae</taxon>
        <taxon>Pseudomonas</taxon>
    </lineage>
</organism>
<sequence>MTIEAETLAQLTEALQERGMYLVSDIAFTRAPYRHNHRWICIVE</sequence>
<dbReference type="Proteomes" id="UP000294335">
    <property type="component" value="Unassembled WGS sequence"/>
</dbReference>
<reference evidence="1 2" key="1">
    <citation type="submission" date="2018-02" db="EMBL/GenBank/DDBJ databases">
        <authorList>
            <person name="Dubost A."/>
        </authorList>
    </citation>
    <scope>NUCLEOTIDE SEQUENCE [LARGE SCALE GENOMIC DNA]</scope>
    <source>
        <strain evidence="2">JV551A3</strain>
    </source>
</reference>
<dbReference type="EMBL" id="OPYN01000167">
    <property type="protein sequence ID" value="SPO62318.1"/>
    <property type="molecule type" value="Genomic_DNA"/>
</dbReference>
<protein>
    <submittedName>
        <fullName evidence="1">Uncharacterized protein</fullName>
    </submittedName>
</protein>
<proteinExistence type="predicted"/>
<keyword evidence="2" id="KW-1185">Reference proteome</keyword>